<evidence type="ECO:0000313" key="2">
    <source>
        <dbReference type="EMBL" id="VDP18901.1"/>
    </source>
</evidence>
<sequence length="118" mass="13636">MKTSTSEGKHGIKWTSRMQLDGLDFADDLTFLSRRVGSWMHTPVEFHTRTNRTSNTSKHYQQQPTMGENKPDCSGRRNHEEVMGVDGKHVDESTELVNKAKGEEEDQLTHYADKWRQT</sequence>
<evidence type="ECO:0000256" key="1">
    <source>
        <dbReference type="SAM" id="MobiDB-lite"/>
    </source>
</evidence>
<name>A0A183MI05_9TREM</name>
<gene>
    <name evidence="2" type="ORF">SMRZ_LOCUS15680</name>
</gene>
<keyword evidence="3" id="KW-1185">Reference proteome</keyword>
<accession>A0A183MI05</accession>
<feature type="compositionally biased region" description="Basic and acidic residues" evidence="1">
    <location>
        <begin position="69"/>
        <end position="118"/>
    </location>
</feature>
<feature type="region of interest" description="Disordered" evidence="1">
    <location>
        <begin position="47"/>
        <end position="118"/>
    </location>
</feature>
<feature type="compositionally biased region" description="Polar residues" evidence="1">
    <location>
        <begin position="51"/>
        <end position="66"/>
    </location>
</feature>
<dbReference type="EMBL" id="UZAI01016980">
    <property type="protein sequence ID" value="VDP18901.1"/>
    <property type="molecule type" value="Genomic_DNA"/>
</dbReference>
<proteinExistence type="predicted"/>
<dbReference type="AlphaFoldDB" id="A0A183MI05"/>
<dbReference type="Proteomes" id="UP000277204">
    <property type="component" value="Unassembled WGS sequence"/>
</dbReference>
<evidence type="ECO:0000313" key="3">
    <source>
        <dbReference type="Proteomes" id="UP000277204"/>
    </source>
</evidence>
<organism evidence="2 3">
    <name type="scientific">Schistosoma margrebowiei</name>
    <dbReference type="NCBI Taxonomy" id="48269"/>
    <lineage>
        <taxon>Eukaryota</taxon>
        <taxon>Metazoa</taxon>
        <taxon>Spiralia</taxon>
        <taxon>Lophotrochozoa</taxon>
        <taxon>Platyhelminthes</taxon>
        <taxon>Trematoda</taxon>
        <taxon>Digenea</taxon>
        <taxon>Strigeidida</taxon>
        <taxon>Schistosomatoidea</taxon>
        <taxon>Schistosomatidae</taxon>
        <taxon>Schistosoma</taxon>
    </lineage>
</organism>
<protein>
    <submittedName>
        <fullName evidence="2">Uncharacterized protein</fullName>
    </submittedName>
</protein>
<reference evidence="2 3" key="1">
    <citation type="submission" date="2018-11" db="EMBL/GenBank/DDBJ databases">
        <authorList>
            <consortium name="Pathogen Informatics"/>
        </authorList>
    </citation>
    <scope>NUCLEOTIDE SEQUENCE [LARGE SCALE GENOMIC DNA]</scope>
    <source>
        <strain evidence="2 3">Zambia</strain>
    </source>
</reference>